<dbReference type="EMBL" id="MSCM01000001">
    <property type="protein sequence ID" value="PQJ82577.1"/>
    <property type="molecule type" value="Genomic_DNA"/>
</dbReference>
<dbReference type="RefSeq" id="WP_105021129.1">
    <property type="nucleotide sequence ID" value="NZ_MSCM01000001.1"/>
</dbReference>
<dbReference type="Proteomes" id="UP000239068">
    <property type="component" value="Unassembled WGS sequence"/>
</dbReference>
<dbReference type="AlphaFoldDB" id="A0A2S7WYB5"/>
<name>A0A2S7WYB5_9FLAO</name>
<sequence length="181" mass="20668">MKPLNKISMFLCFLVLTSCYESLDLNQLDDHVSKPVLTSSLTYFTLVSAQFFDSNGIQQNSISDSTQFKGFENSYIRDNLVKIDFNAEIKNEFDREVSLQVDFLNNSNNVVYSFTTILVEKEDLNFKFLEEIEIASHPTILNTTKVRISTSIENTGTQMNPNDTRELVFKSSVTLFIESSI</sequence>
<proteinExistence type="predicted"/>
<dbReference type="OrthoDB" id="1448832at2"/>
<reference evidence="1 2" key="1">
    <citation type="submission" date="2016-12" db="EMBL/GenBank/DDBJ databases">
        <title>Trade-off between light-utilization and light-protection in marine flavobacteria.</title>
        <authorList>
            <person name="Kumagai Y."/>
            <person name="Yoshizawa S."/>
            <person name="Kogure K."/>
            <person name="Iwasaki W."/>
        </authorList>
    </citation>
    <scope>NUCLEOTIDE SEQUENCE [LARGE SCALE GENOMIC DNA]</scope>
    <source>
        <strain evidence="1 2">ATCC 43844</strain>
    </source>
</reference>
<protein>
    <submittedName>
        <fullName evidence="1">Uncharacterized protein</fullName>
    </submittedName>
</protein>
<keyword evidence="2" id="KW-1185">Reference proteome</keyword>
<organism evidence="1 2">
    <name type="scientific">Polaribacter glomeratus</name>
    <dbReference type="NCBI Taxonomy" id="102"/>
    <lineage>
        <taxon>Bacteria</taxon>
        <taxon>Pseudomonadati</taxon>
        <taxon>Bacteroidota</taxon>
        <taxon>Flavobacteriia</taxon>
        <taxon>Flavobacteriales</taxon>
        <taxon>Flavobacteriaceae</taxon>
    </lineage>
</organism>
<accession>A0A2S7WYB5</accession>
<evidence type="ECO:0000313" key="2">
    <source>
        <dbReference type="Proteomes" id="UP000239068"/>
    </source>
</evidence>
<comment type="caution">
    <text evidence="1">The sequence shown here is derived from an EMBL/GenBank/DDBJ whole genome shotgun (WGS) entry which is preliminary data.</text>
</comment>
<gene>
    <name evidence="1" type="ORF">BTO16_08315</name>
</gene>
<dbReference type="PROSITE" id="PS51257">
    <property type="entry name" value="PROKAR_LIPOPROTEIN"/>
    <property type="match status" value="1"/>
</dbReference>
<evidence type="ECO:0000313" key="1">
    <source>
        <dbReference type="EMBL" id="PQJ82577.1"/>
    </source>
</evidence>